<proteinExistence type="predicted"/>
<name>A0A1X0NKI8_9TRYP</name>
<feature type="compositionally biased region" description="Basic and acidic residues" evidence="2">
    <location>
        <begin position="1302"/>
        <end position="1316"/>
    </location>
</feature>
<dbReference type="VEuPathDB" id="TriTrypDB:TM35_000381860"/>
<feature type="region of interest" description="Disordered" evidence="2">
    <location>
        <begin position="1282"/>
        <end position="1327"/>
    </location>
</feature>
<feature type="coiled-coil region" evidence="1">
    <location>
        <begin position="1354"/>
        <end position="1392"/>
    </location>
</feature>
<dbReference type="GeneID" id="39989380"/>
<accession>A0A1X0NKI8</accession>
<gene>
    <name evidence="3" type="ORF">TM35_000381860</name>
</gene>
<feature type="region of interest" description="Disordered" evidence="2">
    <location>
        <begin position="880"/>
        <end position="915"/>
    </location>
</feature>
<keyword evidence="1" id="KW-0175">Coiled coil</keyword>
<sequence length="1973" mass="222177">MEGQKNDWTSAHAQLWTSFKKAQQEQESYDAKGDVGTGGVEHTDSLLNYHYPTESELASIILNEVRKPIRSDEPVFSEELEARVIEVIESSRTEPFVRDLMTSIIHLKNSAEKARAEAFYRGESLTDVINKTLFYLNGTKPSNSKDGDSSVVETVTENTKVLGDIETNLLAILIQVEKCMEMTKTLVEKNSLDKKLSNESSLRDMLNLLYSSNQAKRISENVEMTDKDQALCQVMDILGATPGSDPSQAPKLALKLMNELEKTKREKETNSVLLLQYERAVMTKFASCGVVFPPTVEQERAALCSNENHISHSQNDRWIKEDLKTLISVMNEVKKRCFLNVVPNFLREEPLESSAEAVLEHMRATLTGARDLLITMANEEMEAKHILTETLGKLKGNKCDDKILQVPFNEEKSFIEIVNELKYQVDHKSGERLLESSIEEKNRRHLDTIMRIARWLPEDDKVQILELQKEENALLDYVEGAVRRLVALLATQDPVSLQIKMLQSQLTKLAESSTNGDTQPLDKNVLSGLMDTAEQLRLWAMKECENCVTREDAIIRQSLYELAQLIPTGVVSNSSGGNAQIDPPVNNLIEMIRLLKKRQEQWIQEQQKQQLSGAQSRLEKVRIEELVKERSKQLIRITKEILLSQGNSTEMEELLGVLSAEMLEEPSAETGAGILNNGNGITVSSLTAIFDDLEERLKVIKTRYHRLFQSFGANKVRLENLIQSSNIHNKRWMRICNTVKMICRTVGLEQTALHLEANTKTEVVSSTSKFVLRPEQRKTHVTQPVNDGDILEALKLVEERLKDDKALTERAVQKSEILRLQEEEQQWHEETETFRQALQMILQRLAEAGRRVKRTLYMLGTDENAEDEVVESVIGCQWQSKDDNEKKEEKEDDCIRQKPHDQVQEQKEEKPKLSQEASEESLAVLLQKFGRWAVRLQEATEDHLYTQQKLIKYFAAVHRFFCTADNAEQTITDENLLDIDAALMRFADGILPVLDRAIGVAQSSTSKDNKNTSCGSRTAALSLLLKDAPTDRVLPTDHRLLRLYESVGKLRTMVAALLSVRYLSIPSSTRRRGGDAPDELIFEDVWGETYVDLDVGSLKDISNNESGGDKALHISDDVLFRALEKNISSVYHALGKFSTNYKLAAILLQKDTEMIQQFIATMLEPYIGLDVDRAFNQDPAALSEIYVLLKERSTRQRGCYFFNRVGGEGPCVWAVGLEQLSVGFVGILEKLRKRTQTAVDLRELIDDVVDLCAMYVNWVEVNGTAITSSHPFPQVVIDSCLREDEEENEEEEEDEDGAVVDNQKEQKQGRKQRSDSSQKPPLLPGHHRAKISHFDKDEIVLKIIAHMFQVTQDVANFNKKAGELQQQQQQQQQQMEEELQLLRETAVVAEQRTKAALEECQRIEEGRDKALSEAAVSRAELRRWKRLHDIAEDQTPPSWQKQEENQNICTTTHEIVVPATLAKPLPLLSSSLPETAGSLLNGLDAKDTLLLQVAQSMVELTAELRGAYQRSVVPPTPAPAAGTETTTATATGIENTFEVPCAAQSDQRGSKTKTHLRHESSLRSSGLVRSPKECGDVGSARGSVSPRSTGSSPLPPSTQESHSQTDVELGQQSQARGRQQQQQHHHHHHHQEQEQQQQQEQLEKKRERHSVPRAAVVVTPACTTYSSLGRVTGSAPRVPSALRYQPCDHRGEFFNECDVCSRRHRSSRPTTNESTRAMQMERLTQSSSRSRSPRHGVSAHSSRSRSSVTGASPPYVRYVGRTSTSRDGSQSNYHHRVQQTQRQQHGPLTGASSKMISPSYTEREDARSSTAVHEHRYLATTPHHHHNNKRTDPSSRASVPQTPSTSTVLSPESVDSASEAWNEQERRQQHQQQKKIYGRSLSRSSKGRQESEGVDLGASFDLVSQHTGPTRSPTPPSMYRNMQPLHQKQKHLQSSATPTRRSKIVHNPNLGSGALRKLADIVAKTKIAGREEL</sequence>
<dbReference type="OrthoDB" id="273104at2759"/>
<feature type="region of interest" description="Disordered" evidence="2">
    <location>
        <begin position="1538"/>
        <end position="1655"/>
    </location>
</feature>
<keyword evidence="4" id="KW-1185">Reference proteome</keyword>
<evidence type="ECO:0000256" key="1">
    <source>
        <dbReference type="SAM" id="Coils"/>
    </source>
</evidence>
<evidence type="ECO:0000313" key="3">
    <source>
        <dbReference type="EMBL" id="ORC85111.1"/>
    </source>
</evidence>
<feature type="compositionally biased region" description="Basic and acidic residues" evidence="2">
    <location>
        <begin position="1801"/>
        <end position="1817"/>
    </location>
</feature>
<feature type="compositionally biased region" description="Polar residues" evidence="2">
    <location>
        <begin position="1708"/>
        <end position="1730"/>
    </location>
</feature>
<feature type="compositionally biased region" description="Polar residues" evidence="2">
    <location>
        <begin position="1834"/>
        <end position="1861"/>
    </location>
</feature>
<dbReference type="Proteomes" id="UP000192257">
    <property type="component" value="Unassembled WGS sequence"/>
</dbReference>
<dbReference type="EMBL" id="NBCO01000038">
    <property type="protein sequence ID" value="ORC85111.1"/>
    <property type="molecule type" value="Genomic_DNA"/>
</dbReference>
<feature type="region of interest" description="Disordered" evidence="2">
    <location>
        <begin position="1701"/>
        <end position="1951"/>
    </location>
</feature>
<feature type="compositionally biased region" description="Low complexity" evidence="2">
    <location>
        <begin position="1735"/>
        <end position="1752"/>
    </location>
</feature>
<dbReference type="RefSeq" id="XP_028879177.1">
    <property type="nucleotide sequence ID" value="XM_029029600.1"/>
</dbReference>
<feature type="compositionally biased region" description="Polar residues" evidence="2">
    <location>
        <begin position="1585"/>
        <end position="1618"/>
    </location>
</feature>
<reference evidence="3 4" key="1">
    <citation type="submission" date="2017-03" db="EMBL/GenBank/DDBJ databases">
        <title>An alternative strategy for trypanosome survival in the mammalian bloodstream revealed through genome and transcriptome analysis of the ubiquitous bovine parasite Trypanosoma (Megatrypanum) theileri.</title>
        <authorList>
            <person name="Kelly S."/>
            <person name="Ivens A."/>
            <person name="Mott A."/>
            <person name="O'Neill E."/>
            <person name="Emms D."/>
            <person name="Macleod O."/>
            <person name="Voorheis P."/>
            <person name="Matthews J."/>
            <person name="Matthews K."/>
            <person name="Carrington M."/>
        </authorList>
    </citation>
    <scope>NUCLEOTIDE SEQUENCE [LARGE SCALE GENOMIC DNA]</scope>
    <source>
        <strain evidence="3">Edinburgh</strain>
    </source>
</reference>
<feature type="compositionally biased region" description="Polar residues" evidence="2">
    <location>
        <begin position="1902"/>
        <end position="1911"/>
    </location>
</feature>
<protein>
    <submittedName>
        <fullName evidence="3">Uncharacterized protein</fullName>
    </submittedName>
</protein>
<feature type="compositionally biased region" description="Polar residues" evidence="2">
    <location>
        <begin position="1761"/>
        <end position="1772"/>
    </location>
</feature>
<feature type="compositionally biased region" description="Basic and acidic residues" evidence="2">
    <location>
        <begin position="880"/>
        <end position="913"/>
    </location>
</feature>
<feature type="compositionally biased region" description="Acidic residues" evidence="2">
    <location>
        <begin position="1283"/>
        <end position="1298"/>
    </location>
</feature>
<evidence type="ECO:0000313" key="4">
    <source>
        <dbReference type="Proteomes" id="UP000192257"/>
    </source>
</evidence>
<comment type="caution">
    <text evidence="3">The sequence shown here is derived from an EMBL/GenBank/DDBJ whole genome shotgun (WGS) entry which is preliminary data.</text>
</comment>
<evidence type="ECO:0000256" key="2">
    <source>
        <dbReference type="SAM" id="MobiDB-lite"/>
    </source>
</evidence>
<feature type="compositionally biased region" description="Polar residues" evidence="2">
    <location>
        <begin position="1790"/>
        <end position="1800"/>
    </location>
</feature>
<organism evidence="3 4">
    <name type="scientific">Trypanosoma theileri</name>
    <dbReference type="NCBI Taxonomy" id="67003"/>
    <lineage>
        <taxon>Eukaryota</taxon>
        <taxon>Discoba</taxon>
        <taxon>Euglenozoa</taxon>
        <taxon>Kinetoplastea</taxon>
        <taxon>Metakinetoplastina</taxon>
        <taxon>Trypanosomatida</taxon>
        <taxon>Trypanosomatidae</taxon>
        <taxon>Trypanosoma</taxon>
    </lineage>
</organism>